<evidence type="ECO:0000256" key="3">
    <source>
        <dbReference type="ARBA" id="ARBA00022833"/>
    </source>
</evidence>
<dbReference type="InterPro" id="IPR006913">
    <property type="entry name" value="CENP-V/GFA"/>
</dbReference>
<dbReference type="SUPFAM" id="SSF51316">
    <property type="entry name" value="Mss4-like"/>
    <property type="match status" value="1"/>
</dbReference>
<evidence type="ECO:0000259" key="5">
    <source>
        <dbReference type="PROSITE" id="PS51891"/>
    </source>
</evidence>
<name>A0A0C6P8T3_BORBO</name>
<evidence type="ECO:0000256" key="1">
    <source>
        <dbReference type="ARBA" id="ARBA00005495"/>
    </source>
</evidence>
<dbReference type="PANTHER" id="PTHR33337:SF40">
    <property type="entry name" value="CENP-V_GFA DOMAIN-CONTAINING PROTEIN-RELATED"/>
    <property type="match status" value="1"/>
</dbReference>
<organism evidence="6 7">
    <name type="scientific">Bordetella bronchiseptica 253</name>
    <dbReference type="NCBI Taxonomy" id="568707"/>
    <lineage>
        <taxon>Bacteria</taxon>
        <taxon>Pseudomonadati</taxon>
        <taxon>Pseudomonadota</taxon>
        <taxon>Betaproteobacteria</taxon>
        <taxon>Burkholderiales</taxon>
        <taxon>Alcaligenaceae</taxon>
        <taxon>Bordetella</taxon>
    </lineage>
</organism>
<dbReference type="GO" id="GO:0046872">
    <property type="term" value="F:metal ion binding"/>
    <property type="evidence" value="ECO:0007669"/>
    <property type="project" value="UniProtKB-KW"/>
</dbReference>
<evidence type="ECO:0000313" key="7">
    <source>
        <dbReference type="Proteomes" id="UP000007564"/>
    </source>
</evidence>
<gene>
    <name evidence="6" type="ORF">BN112_4087</name>
</gene>
<dbReference type="EMBL" id="HE965806">
    <property type="protein sequence ID" value="CCJ56001.1"/>
    <property type="molecule type" value="Genomic_DNA"/>
</dbReference>
<dbReference type="AlphaFoldDB" id="A0A0C6P8T3"/>
<accession>A0A0C6P8T3</accession>
<proteinExistence type="inferred from homology"/>
<evidence type="ECO:0000256" key="2">
    <source>
        <dbReference type="ARBA" id="ARBA00022723"/>
    </source>
</evidence>
<dbReference type="RefSeq" id="WP_003820618.1">
    <property type="nucleotide sequence ID" value="NC_019382.1"/>
</dbReference>
<dbReference type="PANTHER" id="PTHR33337">
    <property type="entry name" value="GFA DOMAIN-CONTAINING PROTEIN"/>
    <property type="match status" value="1"/>
</dbReference>
<keyword evidence="2" id="KW-0479">Metal-binding</keyword>
<evidence type="ECO:0000256" key="4">
    <source>
        <dbReference type="ARBA" id="ARBA00023239"/>
    </source>
</evidence>
<reference evidence="6 7" key="1">
    <citation type="journal article" date="2012" name="BMC Genomics">
        <title>Comparative genomics of the classical Bordetella subspecies: the evolution and exchange of virulence-associated diversity amongst closely related pathogens.</title>
        <authorList>
            <person name="Park J."/>
            <person name="Zhang Y."/>
            <person name="Buboltz A.M."/>
            <person name="Zhang X."/>
            <person name="Schuster S.C."/>
            <person name="Ahuja U."/>
            <person name="Liu M."/>
            <person name="Miller J.F."/>
            <person name="Sebaihia M."/>
            <person name="Bentley S.D."/>
            <person name="Parkhill J."/>
            <person name="Harvill E.T."/>
        </authorList>
    </citation>
    <scope>NUCLEOTIDE SEQUENCE [LARGE SCALE GENOMIC DNA]</scope>
    <source>
        <strain evidence="6 7">253</strain>
    </source>
</reference>
<dbReference type="Gene3D" id="3.90.1590.10">
    <property type="entry name" value="glutathione-dependent formaldehyde- activating enzyme (gfa)"/>
    <property type="match status" value="1"/>
</dbReference>
<keyword evidence="4" id="KW-0456">Lyase</keyword>
<dbReference type="InterPro" id="IPR011057">
    <property type="entry name" value="Mss4-like_sf"/>
</dbReference>
<protein>
    <recommendedName>
        <fullName evidence="5">CENP-V/GFA domain-containing protein</fullName>
    </recommendedName>
</protein>
<evidence type="ECO:0000313" key="6">
    <source>
        <dbReference type="EMBL" id="CCJ56001.1"/>
    </source>
</evidence>
<sequence>MKVEGRCHCGAIAYEAEVEPGTITVCHCADCQMQSGSVFRANISAPADTFALLQGTPKEYLKIAASGARRMHAFCGNCGGPIYSCAAENPQSYSLRVGALEQRHALGRPLRQIWARRRFSWLPSLGEVDEFDGQP</sequence>
<feature type="domain" description="CENP-V/GFA" evidence="5">
    <location>
        <begin position="3"/>
        <end position="135"/>
    </location>
</feature>
<dbReference type="HOGENOM" id="CLU_055491_3_6_4"/>
<comment type="similarity">
    <text evidence="1">Belongs to the Gfa family.</text>
</comment>
<dbReference type="OrthoDB" id="327703at2"/>
<dbReference type="GO" id="GO:0016846">
    <property type="term" value="F:carbon-sulfur lyase activity"/>
    <property type="evidence" value="ECO:0007669"/>
    <property type="project" value="InterPro"/>
</dbReference>
<dbReference type="Pfam" id="PF04828">
    <property type="entry name" value="GFA"/>
    <property type="match status" value="1"/>
</dbReference>
<dbReference type="PROSITE" id="PS51891">
    <property type="entry name" value="CENP_V_GFA"/>
    <property type="match status" value="1"/>
</dbReference>
<dbReference type="KEGG" id="bbh:BN112_4087"/>
<dbReference type="Proteomes" id="UP000007564">
    <property type="component" value="Chromosome"/>
</dbReference>
<keyword evidence="3" id="KW-0862">Zinc</keyword>